<dbReference type="InterPro" id="IPR001827">
    <property type="entry name" value="Homeobox_Antennapedia_CS"/>
</dbReference>
<accession>A0AAN8LL56</accession>
<evidence type="ECO:0000256" key="9">
    <source>
        <dbReference type="ARBA" id="ARBA00023242"/>
    </source>
</evidence>
<feature type="compositionally biased region" description="Polar residues" evidence="13">
    <location>
        <begin position="1022"/>
        <end position="1033"/>
    </location>
</feature>
<feature type="compositionally biased region" description="Low complexity" evidence="13">
    <location>
        <begin position="1075"/>
        <end position="1085"/>
    </location>
</feature>
<evidence type="ECO:0000256" key="13">
    <source>
        <dbReference type="SAM" id="MobiDB-lite"/>
    </source>
</evidence>
<protein>
    <recommendedName>
        <fullName evidence="14">Homeobox domain-containing protein</fullName>
    </recommendedName>
</protein>
<evidence type="ECO:0000256" key="1">
    <source>
        <dbReference type="ARBA" id="ARBA00003263"/>
    </source>
</evidence>
<feature type="domain" description="Homeobox" evidence="14">
    <location>
        <begin position="591"/>
        <end position="651"/>
    </location>
</feature>
<dbReference type="PROSITE" id="PS00032">
    <property type="entry name" value="ANTENNAPEDIA"/>
    <property type="match status" value="4"/>
</dbReference>
<dbReference type="InterPro" id="IPR017970">
    <property type="entry name" value="Homeobox_CS"/>
</dbReference>
<evidence type="ECO:0000256" key="7">
    <source>
        <dbReference type="ARBA" id="ARBA00023155"/>
    </source>
</evidence>
<dbReference type="SUPFAM" id="SSF46689">
    <property type="entry name" value="Homeodomain-like"/>
    <property type="match status" value="4"/>
</dbReference>
<keyword evidence="16" id="KW-1185">Reference proteome</keyword>
<evidence type="ECO:0000256" key="6">
    <source>
        <dbReference type="ARBA" id="ARBA00023125"/>
    </source>
</evidence>
<evidence type="ECO:0000256" key="11">
    <source>
        <dbReference type="RuleBase" id="RU000682"/>
    </source>
</evidence>
<feature type="DNA-binding region" description="Homeobox" evidence="10">
    <location>
        <begin position="828"/>
        <end position="887"/>
    </location>
</feature>
<feature type="compositionally biased region" description="Acidic residues" evidence="13">
    <location>
        <begin position="666"/>
        <end position="675"/>
    </location>
</feature>
<dbReference type="PROSITE" id="PS00027">
    <property type="entry name" value="HOMEOBOX_1"/>
    <property type="match status" value="3"/>
</dbReference>
<evidence type="ECO:0000256" key="10">
    <source>
        <dbReference type="PROSITE-ProRule" id="PRU00108"/>
    </source>
</evidence>
<dbReference type="Pfam" id="PF04617">
    <property type="entry name" value="Hox9_act"/>
    <property type="match status" value="1"/>
</dbReference>
<feature type="compositionally biased region" description="Polar residues" evidence="13">
    <location>
        <begin position="26"/>
        <end position="38"/>
    </location>
</feature>
<feature type="domain" description="Homeobox" evidence="14">
    <location>
        <begin position="387"/>
        <end position="447"/>
    </location>
</feature>
<name>A0AAN8LL56_9TELE</name>
<dbReference type="GO" id="GO:0006351">
    <property type="term" value="P:DNA-templated transcription"/>
    <property type="evidence" value="ECO:0007669"/>
    <property type="project" value="InterPro"/>
</dbReference>
<keyword evidence="6 10" id="KW-0238">DNA-binding</keyword>
<dbReference type="PANTHER" id="PTHR46166:SF2">
    <property type="entry name" value="HOMEOBOX PROTEIN HOX-B8"/>
    <property type="match status" value="1"/>
</dbReference>
<evidence type="ECO:0000256" key="5">
    <source>
        <dbReference type="ARBA" id="ARBA00023015"/>
    </source>
</evidence>
<feature type="compositionally biased region" description="Basic and acidic residues" evidence="13">
    <location>
        <begin position="154"/>
        <end position="169"/>
    </location>
</feature>
<evidence type="ECO:0000256" key="4">
    <source>
        <dbReference type="ARBA" id="ARBA00022473"/>
    </source>
</evidence>
<keyword evidence="8" id="KW-0804">Transcription</keyword>
<dbReference type="InterPro" id="IPR001356">
    <property type="entry name" value="HD"/>
</dbReference>
<feature type="region of interest" description="Disordered" evidence="13">
    <location>
        <begin position="140"/>
        <end position="179"/>
    </location>
</feature>
<evidence type="ECO:0000256" key="8">
    <source>
        <dbReference type="ARBA" id="ARBA00023163"/>
    </source>
</evidence>
<dbReference type="InterPro" id="IPR009057">
    <property type="entry name" value="Homeodomain-like_sf"/>
</dbReference>
<dbReference type="PANTHER" id="PTHR46166">
    <property type="entry name" value="HOMEOBOX DOMAIN-CONTAINING PROTEIN"/>
    <property type="match status" value="1"/>
</dbReference>
<dbReference type="Pfam" id="PF00046">
    <property type="entry name" value="Homeodomain"/>
    <property type="match status" value="3"/>
</dbReference>
<dbReference type="FunFam" id="1.10.10.60:FF:000072">
    <property type="entry name" value="Homeobox protein Hox-B8"/>
    <property type="match status" value="1"/>
</dbReference>
<evidence type="ECO:0000256" key="2">
    <source>
        <dbReference type="ARBA" id="ARBA00004123"/>
    </source>
</evidence>
<dbReference type="InterPro" id="IPR020479">
    <property type="entry name" value="HD_metazoa"/>
</dbReference>
<keyword evidence="7 10" id="KW-0371">Homeobox</keyword>
<evidence type="ECO:0000313" key="15">
    <source>
        <dbReference type="EMBL" id="KAK6311484.1"/>
    </source>
</evidence>
<feature type="compositionally biased region" description="Polar residues" evidence="13">
    <location>
        <begin position="140"/>
        <end position="151"/>
    </location>
</feature>
<dbReference type="InterPro" id="IPR017995">
    <property type="entry name" value="Homeobox_antennapedia"/>
</dbReference>
<keyword evidence="9 10" id="KW-0539">Nucleus</keyword>
<dbReference type="EMBL" id="JAGTTL010000015">
    <property type="protein sequence ID" value="KAK6311484.1"/>
    <property type="molecule type" value="Genomic_DNA"/>
</dbReference>
<evidence type="ECO:0000313" key="16">
    <source>
        <dbReference type="Proteomes" id="UP001356427"/>
    </source>
</evidence>
<dbReference type="PROSITE" id="PS50071">
    <property type="entry name" value="HOMEOBOX_2"/>
    <property type="match status" value="3"/>
</dbReference>
<feature type="compositionally biased region" description="Polar residues" evidence="13">
    <location>
        <begin position="983"/>
        <end position="1002"/>
    </location>
</feature>
<dbReference type="InterPro" id="IPR050948">
    <property type="entry name" value="Antp_homeobox_TF"/>
</dbReference>
<feature type="domain" description="Homeobox" evidence="14">
    <location>
        <begin position="826"/>
        <end position="886"/>
    </location>
</feature>
<dbReference type="InterPro" id="IPR006711">
    <property type="entry name" value="Hox9_activation_N"/>
</dbReference>
<dbReference type="GO" id="GO:0005634">
    <property type="term" value="C:nucleus"/>
    <property type="evidence" value="ECO:0007669"/>
    <property type="project" value="UniProtKB-SubCell"/>
</dbReference>
<comment type="subcellular location">
    <subcellularLocation>
        <location evidence="2 10 11">Nucleus</location>
    </subcellularLocation>
</comment>
<feature type="DNA-binding region" description="Homeobox" evidence="10">
    <location>
        <begin position="389"/>
        <end position="448"/>
    </location>
</feature>
<feature type="DNA-binding region" description="Homeobox" evidence="10">
    <location>
        <begin position="593"/>
        <end position="652"/>
    </location>
</feature>
<dbReference type="GO" id="GO:0000977">
    <property type="term" value="F:RNA polymerase II transcription regulatory region sequence-specific DNA binding"/>
    <property type="evidence" value="ECO:0007669"/>
    <property type="project" value="TreeGrafter"/>
</dbReference>
<proteinExistence type="inferred from homology"/>
<gene>
    <name evidence="15" type="ORF">J4Q44_G00171480</name>
</gene>
<feature type="region of interest" description="Disordered" evidence="13">
    <location>
        <begin position="21"/>
        <end position="52"/>
    </location>
</feature>
<evidence type="ECO:0000256" key="3">
    <source>
        <dbReference type="ARBA" id="ARBA00009107"/>
    </source>
</evidence>
<feature type="region of interest" description="Disordered" evidence="13">
    <location>
        <begin position="650"/>
        <end position="675"/>
    </location>
</feature>
<dbReference type="PRINTS" id="PR00025">
    <property type="entry name" value="ANTENNAPEDIA"/>
</dbReference>
<comment type="caution">
    <text evidence="15">The sequence shown here is derived from an EMBL/GenBank/DDBJ whole genome shotgun (WGS) entry which is preliminary data.</text>
</comment>
<evidence type="ECO:0000259" key="14">
    <source>
        <dbReference type="PROSITE" id="PS50071"/>
    </source>
</evidence>
<comment type="similarity">
    <text evidence="3 12">Belongs to the Antp homeobox family.</text>
</comment>
<feature type="region of interest" description="Disordered" evidence="13">
    <location>
        <begin position="447"/>
        <end position="501"/>
    </location>
</feature>
<dbReference type="Proteomes" id="UP001356427">
    <property type="component" value="Unassembled WGS sequence"/>
</dbReference>
<dbReference type="Gene3D" id="1.10.10.60">
    <property type="entry name" value="Homeodomain-like"/>
    <property type="match status" value="5"/>
</dbReference>
<organism evidence="15 16">
    <name type="scientific">Coregonus suidteri</name>
    <dbReference type="NCBI Taxonomy" id="861788"/>
    <lineage>
        <taxon>Eukaryota</taxon>
        <taxon>Metazoa</taxon>
        <taxon>Chordata</taxon>
        <taxon>Craniata</taxon>
        <taxon>Vertebrata</taxon>
        <taxon>Euteleostomi</taxon>
        <taxon>Actinopterygii</taxon>
        <taxon>Neopterygii</taxon>
        <taxon>Teleostei</taxon>
        <taxon>Protacanthopterygii</taxon>
        <taxon>Salmoniformes</taxon>
        <taxon>Salmonidae</taxon>
        <taxon>Coregoninae</taxon>
        <taxon>Coregonus</taxon>
    </lineage>
</organism>
<feature type="region of interest" description="Disordered" evidence="13">
    <location>
        <begin position="973"/>
        <end position="1033"/>
    </location>
</feature>
<comment type="function">
    <text evidence="1">Sequence-specific transcription factor which is part of a developmental regulatory system that provides cells with specific positional identities on the anterior-posterior axis.</text>
</comment>
<dbReference type="AlphaFoldDB" id="A0AAN8LL56"/>
<keyword evidence="4" id="KW-0217">Developmental protein</keyword>
<reference evidence="15 16" key="1">
    <citation type="submission" date="2021-04" db="EMBL/GenBank/DDBJ databases">
        <authorList>
            <person name="De Guttry C."/>
            <person name="Zahm M."/>
            <person name="Klopp C."/>
            <person name="Cabau C."/>
            <person name="Louis A."/>
            <person name="Berthelot C."/>
            <person name="Parey E."/>
            <person name="Roest Crollius H."/>
            <person name="Montfort J."/>
            <person name="Robinson-Rechavi M."/>
            <person name="Bucao C."/>
            <person name="Bouchez O."/>
            <person name="Gislard M."/>
            <person name="Lluch J."/>
            <person name="Milhes M."/>
            <person name="Lampietro C."/>
            <person name="Lopez Roques C."/>
            <person name="Donnadieu C."/>
            <person name="Braasch I."/>
            <person name="Desvignes T."/>
            <person name="Postlethwait J."/>
            <person name="Bobe J."/>
            <person name="Wedekind C."/>
            <person name="Guiguen Y."/>
        </authorList>
    </citation>
    <scope>NUCLEOTIDE SEQUENCE [LARGE SCALE GENOMIC DNA]</scope>
    <source>
        <strain evidence="15">Cs_M1</strain>
        <tissue evidence="15">Blood</tissue>
    </source>
</reference>
<dbReference type="GO" id="GO:0000981">
    <property type="term" value="F:DNA-binding transcription factor activity, RNA polymerase II-specific"/>
    <property type="evidence" value="ECO:0007669"/>
    <property type="project" value="InterPro"/>
</dbReference>
<dbReference type="PRINTS" id="PR00024">
    <property type="entry name" value="HOMEOBOX"/>
</dbReference>
<keyword evidence="5" id="KW-0805">Transcription regulation</keyword>
<evidence type="ECO:0000256" key="12">
    <source>
        <dbReference type="RuleBase" id="RU004442"/>
    </source>
</evidence>
<sequence>MSISGSLSNYYVDSIISHESEDPTSARFSNVQYSNSRQPRGHGEHPEFPSCSFQPKPPVFSSSWSPFSPHASNGLPAVYHPYIPTQPVPSTDTRYIRTWLDCAPRSESLPGQGQVKMEPLLGHLGEPPKIGGHEYILESSSAREMNSSQGSGFEDNKDICEGSEDKEGPDQNDPSANWLHARSSRKKRCPYTKYQTLELEKEFLFNMYLTRDRRHEKMRHAIAVFGCAQATHIHRSFHYRGLQVISVGLFVFNNNNASGDSLRPNYYECGFAQDLGSRPTVVYGPGTGATFQHPPQIQEFYHHGAPTLSSAPYQQSPCAVTCHGEPGNFYGYDALQRQTLFGPQDADLVQYNDCKLAAGGIGDETESTEQSPSPTQLFPWMRPQLAAGRRRGRQTYSRYQTLELEKEFLFNPYLTRKRRIEVSHALGLTERQVKIWFQNRRMKWKKENNKDKFPSSKTEQEEIEKEKRQKEQGAGTHSSGEDCDKAKQISPRASSYVSGSGGAGFSSSSSTLSGLYNNAGNMPTQTHSMYPSAYGLGTGSVSMHCSHFEHPNLSMICSGGDPSKVSSCGKAEQRQNEDSLRIYPWMRSSGADRKRGRQTYTRYQTLELEKEFHFNRYLTRRRRIEIAHALCLTERQIKIWFQNRRMKWKKENKTPGRSSPAAEPPGGEEDEDEDEDATLCSFKVLGSLIALTLPGGQESFLGQIPLYSSGYTDPLRHYPGAAYGATSVQDKAYPSSYYQQANGAYGRATAAGACDYAAASFYREKDPACTLASIEEHSLVLSQDHRKTDCSGQNKSIFGDSEDQKPSTPVYPWMQRMNSCNGTFGNPGRRGRQTYTRYQTLELEKEFHFNRYLTRRRRIEIAHALCLTERQIKIWFQNRRMKWKKENKLINSSQTSGEEEEEKRYYLHMPKVPAGEVVFGRYPNGPDYQLLNYGTSSSAMNASYRDSGTMHSGSYGYNYNGMDLTVNRSSNTGHFGAVGDNSRGFQSPTPETRFRQPSSCSLASPEPLPCSNSESLGPKCSSPPSDQSASTTGSILTNTTHFTEIDEASASSETEEGTHRASANHAARTQQKQESTATSTTTASSDGQAPQIFPWMRKLHISHDMTGPDGKRARTAYTRYQTLELEKEFHFNRPKFIHKDMGFYISNGNFCILYSENGKSTMGFSMRPI</sequence>
<dbReference type="FunFam" id="1.10.10.60:FF:000017">
    <property type="entry name" value="Homeobox protein antennapedia"/>
    <property type="match status" value="2"/>
</dbReference>
<dbReference type="SMART" id="SM00389">
    <property type="entry name" value="HOX"/>
    <property type="match status" value="4"/>
</dbReference>
<dbReference type="CDD" id="cd00086">
    <property type="entry name" value="homeodomain"/>
    <property type="match status" value="4"/>
</dbReference>
<feature type="compositionally biased region" description="Basic and acidic residues" evidence="13">
    <location>
        <begin position="447"/>
        <end position="471"/>
    </location>
</feature>
<feature type="region of interest" description="Disordered" evidence="13">
    <location>
        <begin position="1047"/>
        <end position="1091"/>
    </location>
</feature>